<feature type="domain" description="AAA+ ATPase" evidence="1">
    <location>
        <begin position="16"/>
        <end position="133"/>
    </location>
</feature>
<dbReference type="PANTHER" id="PTHR43566">
    <property type="entry name" value="CONSERVED PROTEIN"/>
    <property type="match status" value="1"/>
</dbReference>
<protein>
    <recommendedName>
        <fullName evidence="1">AAA+ ATPase domain-containing protein</fullName>
    </recommendedName>
</protein>
<dbReference type="EMBL" id="MGIZ01000047">
    <property type="protein sequence ID" value="OGM97818.1"/>
    <property type="molecule type" value="Genomic_DNA"/>
</dbReference>
<dbReference type="InterPro" id="IPR041682">
    <property type="entry name" value="AAA_14"/>
</dbReference>
<dbReference type="Pfam" id="PF13173">
    <property type="entry name" value="AAA_14"/>
    <property type="match status" value="1"/>
</dbReference>
<sequence>MIEREVKKNIEKNLFKGKAIIIYGPRRVGKTTLVKDIISKYGEEAKYINCDILENRQALEIQDDKKLRQFLGEGKIFILDEAQRVVDIGLSLKILIDSFPDIQIIATGSSSFDLANRINEPLTGRTISFTLYPISLREIKKYKESSEGFDFEKLLPDLLRFGGYPEIVTGKAENKIQYLKEISANYLFKDIFEFEGVKRPEILVKLLQLLAFQIGNEVSYNELAVKLEINRDTVVRYINLLEKAFVIFRLYPFARNLRNEIGKKNKIYFYDLGIRNAIISAFNAPEEREDLGALWENFCIVERTKFLQDGNLYRNVYFWRTLDKKEIDYIEEYDGRLYGYELKWGQGKYKTPESFISTYKNSS</sequence>
<dbReference type="InterPro" id="IPR003593">
    <property type="entry name" value="AAA+_ATPase"/>
</dbReference>
<evidence type="ECO:0000259" key="1">
    <source>
        <dbReference type="SMART" id="SM00382"/>
    </source>
</evidence>
<dbReference type="Pfam" id="PF13635">
    <property type="entry name" value="DUF4143"/>
    <property type="match status" value="1"/>
</dbReference>
<evidence type="ECO:0000313" key="2">
    <source>
        <dbReference type="EMBL" id="OGM97818.1"/>
    </source>
</evidence>
<dbReference type="InterPro" id="IPR025420">
    <property type="entry name" value="DUF4143"/>
</dbReference>
<proteinExistence type="predicted"/>
<comment type="caution">
    <text evidence="2">The sequence shown here is derived from an EMBL/GenBank/DDBJ whole genome shotgun (WGS) entry which is preliminary data.</text>
</comment>
<dbReference type="AlphaFoldDB" id="A0A1F8ECI2"/>
<organism evidence="2 3">
    <name type="scientific">Candidatus Yanofskybacteria bacterium RIFCSPHIGHO2_01_FULL_39_8b</name>
    <dbReference type="NCBI Taxonomy" id="1802659"/>
    <lineage>
        <taxon>Bacteria</taxon>
        <taxon>Candidatus Yanofskyibacteriota</taxon>
    </lineage>
</organism>
<dbReference type="InterPro" id="IPR027417">
    <property type="entry name" value="P-loop_NTPase"/>
</dbReference>
<evidence type="ECO:0000313" key="3">
    <source>
        <dbReference type="Proteomes" id="UP000177594"/>
    </source>
</evidence>
<dbReference type="Proteomes" id="UP000177594">
    <property type="component" value="Unassembled WGS sequence"/>
</dbReference>
<dbReference type="PANTHER" id="PTHR43566:SF1">
    <property type="entry name" value="AAA+ ATPASE DOMAIN-CONTAINING PROTEIN"/>
    <property type="match status" value="1"/>
</dbReference>
<dbReference type="SUPFAM" id="SSF52540">
    <property type="entry name" value="P-loop containing nucleoside triphosphate hydrolases"/>
    <property type="match status" value="1"/>
</dbReference>
<name>A0A1F8ECI2_9BACT</name>
<dbReference type="SMART" id="SM00382">
    <property type="entry name" value="AAA"/>
    <property type="match status" value="1"/>
</dbReference>
<accession>A0A1F8ECI2</accession>
<dbReference type="Gene3D" id="3.40.50.300">
    <property type="entry name" value="P-loop containing nucleotide triphosphate hydrolases"/>
    <property type="match status" value="1"/>
</dbReference>
<feature type="non-terminal residue" evidence="2">
    <location>
        <position position="363"/>
    </location>
</feature>
<reference evidence="2 3" key="1">
    <citation type="journal article" date="2016" name="Nat. Commun.">
        <title>Thousands of microbial genomes shed light on interconnected biogeochemical processes in an aquifer system.</title>
        <authorList>
            <person name="Anantharaman K."/>
            <person name="Brown C.T."/>
            <person name="Hug L.A."/>
            <person name="Sharon I."/>
            <person name="Castelle C.J."/>
            <person name="Probst A.J."/>
            <person name="Thomas B.C."/>
            <person name="Singh A."/>
            <person name="Wilkins M.J."/>
            <person name="Karaoz U."/>
            <person name="Brodie E.L."/>
            <person name="Williams K.H."/>
            <person name="Hubbard S.S."/>
            <person name="Banfield J.F."/>
        </authorList>
    </citation>
    <scope>NUCLEOTIDE SEQUENCE [LARGE SCALE GENOMIC DNA]</scope>
</reference>
<gene>
    <name evidence="2" type="ORF">A2817_02120</name>
</gene>